<dbReference type="AlphaFoldDB" id="A0AAE1UUR0"/>
<evidence type="ECO:0000313" key="2">
    <source>
        <dbReference type="Proteomes" id="UP001291623"/>
    </source>
</evidence>
<name>A0AAE1UUR0_9SOLA</name>
<sequence>MAFDESILSLLQIRFGKESLALDLIENYTLFASILKKIYLYTNEYDVGLGNIKTNCSGVHK</sequence>
<organism evidence="1 2">
    <name type="scientific">Anisodus tanguticus</name>
    <dbReference type="NCBI Taxonomy" id="243964"/>
    <lineage>
        <taxon>Eukaryota</taxon>
        <taxon>Viridiplantae</taxon>
        <taxon>Streptophyta</taxon>
        <taxon>Embryophyta</taxon>
        <taxon>Tracheophyta</taxon>
        <taxon>Spermatophyta</taxon>
        <taxon>Magnoliopsida</taxon>
        <taxon>eudicotyledons</taxon>
        <taxon>Gunneridae</taxon>
        <taxon>Pentapetalae</taxon>
        <taxon>asterids</taxon>
        <taxon>lamiids</taxon>
        <taxon>Solanales</taxon>
        <taxon>Solanaceae</taxon>
        <taxon>Solanoideae</taxon>
        <taxon>Hyoscyameae</taxon>
        <taxon>Anisodus</taxon>
    </lineage>
</organism>
<reference evidence="1" key="1">
    <citation type="submission" date="2023-12" db="EMBL/GenBank/DDBJ databases">
        <title>Genome assembly of Anisodus tanguticus.</title>
        <authorList>
            <person name="Wang Y.-J."/>
        </authorList>
    </citation>
    <scope>NUCLEOTIDE SEQUENCE</scope>
    <source>
        <strain evidence="1">KB-2021</strain>
        <tissue evidence="1">Leaf</tissue>
    </source>
</reference>
<dbReference type="Proteomes" id="UP001291623">
    <property type="component" value="Unassembled WGS sequence"/>
</dbReference>
<evidence type="ECO:0000313" key="1">
    <source>
        <dbReference type="EMBL" id="KAK4340361.1"/>
    </source>
</evidence>
<comment type="caution">
    <text evidence="1">The sequence shown here is derived from an EMBL/GenBank/DDBJ whole genome shotgun (WGS) entry which is preliminary data.</text>
</comment>
<proteinExistence type="predicted"/>
<dbReference type="EMBL" id="JAVYJV010000023">
    <property type="protein sequence ID" value="KAK4340361.1"/>
    <property type="molecule type" value="Genomic_DNA"/>
</dbReference>
<gene>
    <name evidence="1" type="ORF">RND71_041823</name>
</gene>
<accession>A0AAE1UUR0</accession>
<protein>
    <submittedName>
        <fullName evidence="1">Uncharacterized protein</fullName>
    </submittedName>
</protein>
<keyword evidence="2" id="KW-1185">Reference proteome</keyword>